<evidence type="ECO:0000313" key="3">
    <source>
        <dbReference type="Proteomes" id="UP000199377"/>
    </source>
</evidence>
<dbReference type="OrthoDB" id="20837at2"/>
<feature type="domain" description="Amine oxidase" evidence="1">
    <location>
        <begin position="10"/>
        <end position="289"/>
    </location>
</feature>
<dbReference type="RefSeq" id="WP_092861230.1">
    <property type="nucleotide sequence ID" value="NZ_FOQH01000007.1"/>
</dbReference>
<organism evidence="2 3">
    <name type="scientific">Albimonas pacifica</name>
    <dbReference type="NCBI Taxonomy" id="1114924"/>
    <lineage>
        <taxon>Bacteria</taxon>
        <taxon>Pseudomonadati</taxon>
        <taxon>Pseudomonadota</taxon>
        <taxon>Alphaproteobacteria</taxon>
        <taxon>Rhodobacterales</taxon>
        <taxon>Paracoccaceae</taxon>
        <taxon>Albimonas</taxon>
    </lineage>
</organism>
<dbReference type="InterPro" id="IPR002937">
    <property type="entry name" value="Amino_oxidase"/>
</dbReference>
<dbReference type="PANTHER" id="PTHR42923">
    <property type="entry name" value="PROTOPORPHYRINOGEN OXIDASE"/>
    <property type="match status" value="1"/>
</dbReference>
<dbReference type="InterPro" id="IPR036188">
    <property type="entry name" value="FAD/NAD-bd_sf"/>
</dbReference>
<sequence length="443" mass="48337">MKIAVIGAGISGLGAALALAERHDVHLFERDQRFGGHANTVEAPGERFGLSGPIAVDTGFIVYNRRNYPNLTALFEHLDVPTKWSDMSFGFSLKGGAYEYACDDLARLFAQPANCANPRHIRMLLEILRFNRSAAEELEGGALEGVSLGDWLIARGYSEAFRDRFVLPMGGAIWSTSTAQMLDFPASSFVAFFRNHDLMTGLDPAQRWRTVDGGSREYVRRLVQALGPRASLGVGAQEITRGPEGVRIRFDDGSEGRFDQVVLATHSDVSLGLMADADAEERARLSAIRYTQNRAVLHSDPALMPRRRKVWSSWNFLSQGAAADAERPAEVSYWMNRLQGLPAQAPLFVSLNPGVEPDPYAVHGEFTYAHPLYDGAAFEAQAGMDAVQGRGGLWHAGAWLGWGFHEDGLRSGLRAAMALGARPAWARETGAAMPDRFAATAAE</sequence>
<protein>
    <recommendedName>
        <fullName evidence="1">Amine oxidase domain-containing protein</fullName>
    </recommendedName>
</protein>
<keyword evidence="3" id="KW-1185">Reference proteome</keyword>
<dbReference type="SUPFAM" id="SSF51905">
    <property type="entry name" value="FAD/NAD(P)-binding domain"/>
    <property type="match status" value="1"/>
</dbReference>
<dbReference type="STRING" id="1114924.SAMN05216258_107200"/>
<evidence type="ECO:0000313" key="2">
    <source>
        <dbReference type="EMBL" id="SFI50833.1"/>
    </source>
</evidence>
<dbReference type="PANTHER" id="PTHR42923:SF17">
    <property type="entry name" value="AMINE OXIDASE DOMAIN-CONTAINING PROTEIN"/>
    <property type="match status" value="1"/>
</dbReference>
<dbReference type="AlphaFoldDB" id="A0A1I3ISP2"/>
<reference evidence="2 3" key="1">
    <citation type="submission" date="2016-10" db="EMBL/GenBank/DDBJ databases">
        <authorList>
            <person name="de Groot N.N."/>
        </authorList>
    </citation>
    <scope>NUCLEOTIDE SEQUENCE [LARGE SCALE GENOMIC DNA]</scope>
    <source>
        <strain evidence="2 3">CGMCC 1.11030</strain>
    </source>
</reference>
<dbReference type="InterPro" id="IPR050464">
    <property type="entry name" value="Zeta_carotene_desat/Oxidored"/>
</dbReference>
<dbReference type="EMBL" id="FOQH01000007">
    <property type="protein sequence ID" value="SFI50833.1"/>
    <property type="molecule type" value="Genomic_DNA"/>
</dbReference>
<accession>A0A1I3ISP2</accession>
<dbReference type="GO" id="GO:0016491">
    <property type="term" value="F:oxidoreductase activity"/>
    <property type="evidence" value="ECO:0007669"/>
    <property type="project" value="InterPro"/>
</dbReference>
<name>A0A1I3ISP2_9RHOB</name>
<dbReference type="Proteomes" id="UP000199377">
    <property type="component" value="Unassembled WGS sequence"/>
</dbReference>
<dbReference type="Pfam" id="PF01593">
    <property type="entry name" value="Amino_oxidase"/>
    <property type="match status" value="1"/>
</dbReference>
<dbReference type="Gene3D" id="3.50.50.60">
    <property type="entry name" value="FAD/NAD(P)-binding domain"/>
    <property type="match status" value="1"/>
</dbReference>
<evidence type="ECO:0000259" key="1">
    <source>
        <dbReference type="Pfam" id="PF01593"/>
    </source>
</evidence>
<gene>
    <name evidence="2" type="ORF">SAMN05216258_107200</name>
</gene>
<proteinExistence type="predicted"/>